<keyword evidence="10 13" id="KW-0675">Receptor</keyword>
<proteinExistence type="inferred from homology"/>
<dbReference type="EMBL" id="CM001887">
    <property type="protein sequence ID" value="EOY32136.1"/>
    <property type="molecule type" value="Genomic_DNA"/>
</dbReference>
<dbReference type="SUPFAM" id="SSF52047">
    <property type="entry name" value="RNI-like"/>
    <property type="match status" value="1"/>
</dbReference>
<evidence type="ECO:0000256" key="8">
    <source>
        <dbReference type="ARBA" id="ARBA00022989"/>
    </source>
</evidence>
<evidence type="ECO:0000313" key="13">
    <source>
        <dbReference type="EMBL" id="EOY32136.1"/>
    </source>
</evidence>
<dbReference type="InterPro" id="IPR013210">
    <property type="entry name" value="LRR_N_plant-typ"/>
</dbReference>
<keyword evidence="11" id="KW-0325">Glycoprotein</keyword>
<dbReference type="InterPro" id="IPR001611">
    <property type="entry name" value="Leu-rich_rpt"/>
</dbReference>
<evidence type="ECO:0000256" key="11">
    <source>
        <dbReference type="ARBA" id="ARBA00023180"/>
    </source>
</evidence>
<dbReference type="PANTHER" id="PTHR27004">
    <property type="entry name" value="RECEPTOR-LIKE PROTEIN 12 ISOFORM X1"/>
    <property type="match status" value="1"/>
</dbReference>
<keyword evidence="4" id="KW-0433">Leucine-rich repeat</keyword>
<evidence type="ECO:0000256" key="9">
    <source>
        <dbReference type="ARBA" id="ARBA00023136"/>
    </source>
</evidence>
<dbReference type="OMA" id="CEPICRR"/>
<evidence type="ECO:0000256" key="5">
    <source>
        <dbReference type="ARBA" id="ARBA00022692"/>
    </source>
</evidence>
<dbReference type="InterPro" id="IPR032675">
    <property type="entry name" value="LRR_dom_sf"/>
</dbReference>
<evidence type="ECO:0000256" key="2">
    <source>
        <dbReference type="ARBA" id="ARBA00009592"/>
    </source>
</evidence>
<name>A0A061GRK3_THECC</name>
<dbReference type="InParanoid" id="A0A061GRK3"/>
<dbReference type="Gene3D" id="3.80.10.10">
    <property type="entry name" value="Ribonuclease Inhibitor"/>
    <property type="match status" value="3"/>
</dbReference>
<dbReference type="eggNOG" id="KOG0619">
    <property type="taxonomic scope" value="Eukaryota"/>
</dbReference>
<keyword evidence="6" id="KW-0732">Signal</keyword>
<evidence type="ECO:0000259" key="12">
    <source>
        <dbReference type="Pfam" id="PF08263"/>
    </source>
</evidence>
<comment type="similarity">
    <text evidence="2">Belongs to the RLP family.</text>
</comment>
<dbReference type="AlphaFoldDB" id="A0A061GRK3"/>
<sequence>MSQVFDSSLTQKGDELELLLSFKSSINDPLGFLFNWNSSTPLCLWHGITCNNCSKVKVIELIEKNISGTISSLIFHLTEIEKINLSNNDLSSEIPCDLASSMSLRYLNLRKIPTQIGVCSNLKELNLGANYLVGTIPSTISNISNLQILTLAFNKLIGQIPRALNKIKSLDHFDLGSDNLNGEIPSSFGNLSNLQHVFLFSNKLTGLLPKSIFGLKTLVELDLSYNHLFGEISKLLNELQSLETLHLFNNHFIDKIPNALASLPRLQQVDLSSNNLTGEIPSLICNISSIKVLDLVYNNLSGIIPPCLGNFSKILLALDLRINRFHGTILETFGEDCGLRNVNFNGNKLEGSLARCLPNCRNLEMMDIGNNMINGTFPYWLNSLSKLQVLVLQSNKLCGVLQSSKTIHSFPKLQILDLTNNEFTGPLPKDIIKNMKAMMNLNEQQSSLQYMHQRYYLYYVNLAVKGIYIELPYILTTFTCIYLSNNNFHGKIPRVIGKLSSLIGLNLSHNSLSGHVPTSMGNLTDMEWLDLSSNKLTEQIPNELKDLTFLAFLNLSHNQLTRPIPQGKQFSTFENSSYEGNLALCCFPLSKSCYNDGRKRSSPSFLKEVNDSETKINFSWKVVIMGYRCGLIFGVVAGYVTFRNGEPKWYVTLFQVKHHQIGRKYSRN</sequence>
<organism evidence="13 14">
    <name type="scientific">Theobroma cacao</name>
    <name type="common">Cacao</name>
    <name type="synonym">Cocoa</name>
    <dbReference type="NCBI Taxonomy" id="3641"/>
    <lineage>
        <taxon>Eukaryota</taxon>
        <taxon>Viridiplantae</taxon>
        <taxon>Streptophyta</taxon>
        <taxon>Embryophyta</taxon>
        <taxon>Tracheophyta</taxon>
        <taxon>Spermatophyta</taxon>
        <taxon>Magnoliopsida</taxon>
        <taxon>eudicotyledons</taxon>
        <taxon>Gunneridae</taxon>
        <taxon>Pentapetalae</taxon>
        <taxon>rosids</taxon>
        <taxon>malvids</taxon>
        <taxon>Malvales</taxon>
        <taxon>Malvaceae</taxon>
        <taxon>Byttnerioideae</taxon>
        <taxon>Theobroma</taxon>
    </lineage>
</organism>
<keyword evidence="5" id="KW-0812">Transmembrane</keyword>
<evidence type="ECO:0000256" key="7">
    <source>
        <dbReference type="ARBA" id="ARBA00022737"/>
    </source>
</evidence>
<dbReference type="HOGENOM" id="CLU_000288_18_3_1"/>
<evidence type="ECO:0000256" key="6">
    <source>
        <dbReference type="ARBA" id="ARBA00022729"/>
    </source>
</evidence>
<evidence type="ECO:0000256" key="3">
    <source>
        <dbReference type="ARBA" id="ARBA00022475"/>
    </source>
</evidence>
<dbReference type="PANTHER" id="PTHR27004:SF203">
    <property type="entry name" value="LEUCINE-RICH REPEAT-CONTAINING N-TERMINAL PLANT-TYPE DOMAIN-CONTAINING PROTEIN"/>
    <property type="match status" value="1"/>
</dbReference>
<feature type="domain" description="Leucine-rich repeat-containing N-terminal plant-type" evidence="12">
    <location>
        <begin position="14"/>
        <end position="51"/>
    </location>
</feature>
<comment type="subcellular location">
    <subcellularLocation>
        <location evidence="1">Cell membrane</location>
        <topology evidence="1">Single-pass type I membrane protein</topology>
    </subcellularLocation>
</comment>
<dbReference type="SMART" id="SM00369">
    <property type="entry name" value="LRR_TYP"/>
    <property type="match status" value="7"/>
</dbReference>
<dbReference type="FunFam" id="3.80.10.10:FF:000400">
    <property type="entry name" value="Nuclear pore complex protein NUP107"/>
    <property type="match status" value="1"/>
</dbReference>
<dbReference type="InterPro" id="IPR025875">
    <property type="entry name" value="Leu-rich_rpt_4"/>
</dbReference>
<evidence type="ECO:0000313" key="14">
    <source>
        <dbReference type="Proteomes" id="UP000026915"/>
    </source>
</evidence>
<keyword evidence="8" id="KW-1133">Transmembrane helix</keyword>
<keyword evidence="3" id="KW-1003">Cell membrane</keyword>
<dbReference type="Pfam" id="PF08263">
    <property type="entry name" value="LRRNT_2"/>
    <property type="match status" value="1"/>
</dbReference>
<dbReference type="FunFam" id="3.80.10.10:FF:000213">
    <property type="entry name" value="Tyrosine-sulfated glycopeptide receptor 1"/>
    <property type="match status" value="1"/>
</dbReference>
<dbReference type="Pfam" id="PF13855">
    <property type="entry name" value="LRR_8"/>
    <property type="match status" value="4"/>
</dbReference>
<dbReference type="GO" id="GO:0005886">
    <property type="term" value="C:plasma membrane"/>
    <property type="evidence" value="ECO:0007669"/>
    <property type="project" value="UniProtKB-SubCell"/>
</dbReference>
<dbReference type="FunFam" id="3.80.10.10:FF:000383">
    <property type="entry name" value="Leucine-rich repeat receptor protein kinase EMS1"/>
    <property type="match status" value="2"/>
</dbReference>
<dbReference type="SUPFAM" id="SSF52058">
    <property type="entry name" value="L domain-like"/>
    <property type="match status" value="1"/>
</dbReference>
<gene>
    <name evidence="13" type="ORF">TCM_039682</name>
</gene>
<evidence type="ECO:0000256" key="4">
    <source>
        <dbReference type="ARBA" id="ARBA00022614"/>
    </source>
</evidence>
<dbReference type="Pfam" id="PF00560">
    <property type="entry name" value="LRR_1"/>
    <property type="match status" value="2"/>
</dbReference>
<dbReference type="Pfam" id="PF12799">
    <property type="entry name" value="LRR_4"/>
    <property type="match status" value="1"/>
</dbReference>
<protein>
    <submittedName>
        <fullName evidence="13">Receptor like protein 53, putative</fullName>
    </submittedName>
</protein>
<dbReference type="Proteomes" id="UP000026915">
    <property type="component" value="Chromosome 9"/>
</dbReference>
<keyword evidence="14" id="KW-1185">Reference proteome</keyword>
<reference evidence="13 14" key="1">
    <citation type="journal article" date="2013" name="Genome Biol.">
        <title>The genome sequence of the most widely cultivated cacao type and its use to identify candidate genes regulating pod color.</title>
        <authorList>
            <person name="Motamayor J.C."/>
            <person name="Mockaitis K."/>
            <person name="Schmutz J."/>
            <person name="Haiminen N."/>
            <person name="Iii D.L."/>
            <person name="Cornejo O."/>
            <person name="Findley S.D."/>
            <person name="Zheng P."/>
            <person name="Utro F."/>
            <person name="Royaert S."/>
            <person name="Saski C."/>
            <person name="Jenkins J."/>
            <person name="Podicheti R."/>
            <person name="Zhao M."/>
            <person name="Scheffler B.E."/>
            <person name="Stack J.C."/>
            <person name="Feltus F.A."/>
            <person name="Mustiga G.M."/>
            <person name="Amores F."/>
            <person name="Phillips W."/>
            <person name="Marelli J.P."/>
            <person name="May G.D."/>
            <person name="Shapiro H."/>
            <person name="Ma J."/>
            <person name="Bustamante C.D."/>
            <person name="Schnell R.J."/>
            <person name="Main D."/>
            <person name="Gilbert D."/>
            <person name="Parida L."/>
            <person name="Kuhn D.N."/>
        </authorList>
    </citation>
    <scope>NUCLEOTIDE SEQUENCE [LARGE SCALE GENOMIC DNA]</scope>
    <source>
        <strain evidence="14">cv. Matina 1-6</strain>
    </source>
</reference>
<dbReference type="InterPro" id="IPR003591">
    <property type="entry name" value="Leu-rich_rpt_typical-subtyp"/>
</dbReference>
<accession>A0A061GRK3</accession>
<evidence type="ECO:0000256" key="10">
    <source>
        <dbReference type="ARBA" id="ARBA00023170"/>
    </source>
</evidence>
<dbReference type="Gramene" id="EOY32136">
    <property type="protein sequence ID" value="EOY32136"/>
    <property type="gene ID" value="TCM_039682"/>
</dbReference>
<keyword evidence="9" id="KW-0472">Membrane</keyword>
<keyword evidence="7" id="KW-0677">Repeat</keyword>
<evidence type="ECO:0000256" key="1">
    <source>
        <dbReference type="ARBA" id="ARBA00004251"/>
    </source>
</evidence>